<accession>A0ACD3ANH7</accession>
<evidence type="ECO:0000313" key="1">
    <source>
        <dbReference type="EMBL" id="TFK66884.1"/>
    </source>
</evidence>
<reference evidence="1 2" key="1">
    <citation type="journal article" date="2019" name="Nat. Ecol. Evol.">
        <title>Megaphylogeny resolves global patterns of mushroom evolution.</title>
        <authorList>
            <person name="Varga T."/>
            <person name="Krizsan K."/>
            <person name="Foldi C."/>
            <person name="Dima B."/>
            <person name="Sanchez-Garcia M."/>
            <person name="Sanchez-Ramirez S."/>
            <person name="Szollosi G.J."/>
            <person name="Szarkandi J.G."/>
            <person name="Papp V."/>
            <person name="Albert L."/>
            <person name="Andreopoulos W."/>
            <person name="Angelini C."/>
            <person name="Antonin V."/>
            <person name="Barry K.W."/>
            <person name="Bougher N.L."/>
            <person name="Buchanan P."/>
            <person name="Buyck B."/>
            <person name="Bense V."/>
            <person name="Catcheside P."/>
            <person name="Chovatia M."/>
            <person name="Cooper J."/>
            <person name="Damon W."/>
            <person name="Desjardin D."/>
            <person name="Finy P."/>
            <person name="Geml J."/>
            <person name="Haridas S."/>
            <person name="Hughes K."/>
            <person name="Justo A."/>
            <person name="Karasinski D."/>
            <person name="Kautmanova I."/>
            <person name="Kiss B."/>
            <person name="Kocsube S."/>
            <person name="Kotiranta H."/>
            <person name="LaButti K.M."/>
            <person name="Lechner B.E."/>
            <person name="Liimatainen K."/>
            <person name="Lipzen A."/>
            <person name="Lukacs Z."/>
            <person name="Mihaltcheva S."/>
            <person name="Morgado L.N."/>
            <person name="Niskanen T."/>
            <person name="Noordeloos M.E."/>
            <person name="Ohm R.A."/>
            <person name="Ortiz-Santana B."/>
            <person name="Ovrebo C."/>
            <person name="Racz N."/>
            <person name="Riley R."/>
            <person name="Savchenko A."/>
            <person name="Shiryaev A."/>
            <person name="Soop K."/>
            <person name="Spirin V."/>
            <person name="Szebenyi C."/>
            <person name="Tomsovsky M."/>
            <person name="Tulloss R.E."/>
            <person name="Uehling J."/>
            <person name="Grigoriev I.V."/>
            <person name="Vagvolgyi C."/>
            <person name="Papp T."/>
            <person name="Martin F.M."/>
            <person name="Miettinen O."/>
            <person name="Hibbett D.S."/>
            <person name="Nagy L.G."/>
        </authorList>
    </citation>
    <scope>NUCLEOTIDE SEQUENCE [LARGE SCALE GENOMIC DNA]</scope>
    <source>
        <strain evidence="1 2">NL-1719</strain>
    </source>
</reference>
<name>A0ACD3ANH7_9AGAR</name>
<gene>
    <name evidence="1" type="ORF">BDN72DRAFT_961412</name>
</gene>
<dbReference type="Proteomes" id="UP000308600">
    <property type="component" value="Unassembled WGS sequence"/>
</dbReference>
<organism evidence="1 2">
    <name type="scientific">Pluteus cervinus</name>
    <dbReference type="NCBI Taxonomy" id="181527"/>
    <lineage>
        <taxon>Eukaryota</taxon>
        <taxon>Fungi</taxon>
        <taxon>Dikarya</taxon>
        <taxon>Basidiomycota</taxon>
        <taxon>Agaricomycotina</taxon>
        <taxon>Agaricomycetes</taxon>
        <taxon>Agaricomycetidae</taxon>
        <taxon>Agaricales</taxon>
        <taxon>Pluteineae</taxon>
        <taxon>Pluteaceae</taxon>
        <taxon>Pluteus</taxon>
    </lineage>
</organism>
<proteinExistence type="predicted"/>
<sequence length="279" mass="31826">MDQLISNLPEEMKHEILECIPAMFPRSSASLRLVSKDVQSWVDQILYSVVVCHHAEHWPPGLNLERFERYAQRVRHILIGFDSTRDASLNEGLLKGLKSCTKIVNLAIWTINGTNKVDYCGHLRPFRLSVPMDILFGSKFVQRGLQGVADHPIFSNVTHLEIYEPEQKWEDWKNLADLPQLTHLSIHEISGEDIAEGAIKECHRLKVIALLSNPTTPFAHGVTCQLDETSYPHVDPRVVSFLWEPTSDWEAHAMGRKDMWVFADELVESRRVNSVADAK</sequence>
<dbReference type="EMBL" id="ML208391">
    <property type="protein sequence ID" value="TFK66884.1"/>
    <property type="molecule type" value="Genomic_DNA"/>
</dbReference>
<keyword evidence="2" id="KW-1185">Reference proteome</keyword>
<evidence type="ECO:0000313" key="2">
    <source>
        <dbReference type="Proteomes" id="UP000308600"/>
    </source>
</evidence>
<protein>
    <submittedName>
        <fullName evidence="1">Uncharacterized protein</fullName>
    </submittedName>
</protein>